<comment type="caution">
    <text evidence="2">The sequence shown here is derived from an EMBL/GenBank/DDBJ whole genome shotgun (WGS) entry which is preliminary data.</text>
</comment>
<dbReference type="Pfam" id="PF07238">
    <property type="entry name" value="PilZ"/>
    <property type="match status" value="2"/>
</dbReference>
<proteinExistence type="predicted"/>
<evidence type="ECO:0000259" key="1">
    <source>
        <dbReference type="Pfam" id="PF07238"/>
    </source>
</evidence>
<evidence type="ECO:0000313" key="3">
    <source>
        <dbReference type="Proteomes" id="UP001597115"/>
    </source>
</evidence>
<evidence type="ECO:0000313" key="2">
    <source>
        <dbReference type="EMBL" id="MFD1611408.1"/>
    </source>
</evidence>
<sequence>MNQQRAPERSSFHLNRRAHPRYSLVRRPAVLHTATAREPCVVRNISTGGLMASIFHPRLPGEDVRVELVPGELIEGSILWTRDWSIGIAFKKTVDVDRLLAQQWVEEAREERRSSPRLEIDCRATLRVNARFYYGRARDISSGGARFETSQSLKKPGPAVLMLPDLPPLRSEIRWTQGNEFGLAFDEIIPAEALERWVADRSHQA</sequence>
<protein>
    <submittedName>
        <fullName evidence="2">PilZ domain-containing protein</fullName>
    </submittedName>
</protein>
<dbReference type="EMBL" id="JBHUDY010000001">
    <property type="protein sequence ID" value="MFD1611408.1"/>
    <property type="molecule type" value="Genomic_DNA"/>
</dbReference>
<dbReference type="InterPro" id="IPR009875">
    <property type="entry name" value="PilZ_domain"/>
</dbReference>
<reference evidence="3" key="1">
    <citation type="journal article" date="2019" name="Int. J. Syst. Evol. Microbiol.">
        <title>The Global Catalogue of Microorganisms (GCM) 10K type strain sequencing project: providing services to taxonomists for standard genome sequencing and annotation.</title>
        <authorList>
            <consortium name="The Broad Institute Genomics Platform"/>
            <consortium name="The Broad Institute Genome Sequencing Center for Infectious Disease"/>
            <person name="Wu L."/>
            <person name="Ma J."/>
        </authorList>
    </citation>
    <scope>NUCLEOTIDE SEQUENCE [LARGE SCALE GENOMIC DNA]</scope>
    <source>
        <strain evidence="3">CGMCC 1.16275</strain>
    </source>
</reference>
<dbReference type="SUPFAM" id="SSF141371">
    <property type="entry name" value="PilZ domain-like"/>
    <property type="match status" value="2"/>
</dbReference>
<dbReference type="Gene3D" id="2.40.10.220">
    <property type="entry name" value="predicted glycosyltransferase like domains"/>
    <property type="match status" value="1"/>
</dbReference>
<feature type="domain" description="PilZ" evidence="1">
    <location>
        <begin position="111"/>
        <end position="199"/>
    </location>
</feature>
<keyword evidence="3" id="KW-1185">Reference proteome</keyword>
<organism evidence="2 3">
    <name type="scientific">Sphingomonas tabacisoli</name>
    <dbReference type="NCBI Taxonomy" id="2249466"/>
    <lineage>
        <taxon>Bacteria</taxon>
        <taxon>Pseudomonadati</taxon>
        <taxon>Pseudomonadota</taxon>
        <taxon>Alphaproteobacteria</taxon>
        <taxon>Sphingomonadales</taxon>
        <taxon>Sphingomonadaceae</taxon>
        <taxon>Sphingomonas</taxon>
    </lineage>
</organism>
<dbReference type="Proteomes" id="UP001597115">
    <property type="component" value="Unassembled WGS sequence"/>
</dbReference>
<gene>
    <name evidence="2" type="ORF">ACFSCW_06285</name>
</gene>
<feature type="domain" description="PilZ" evidence="1">
    <location>
        <begin position="15"/>
        <end position="99"/>
    </location>
</feature>
<dbReference type="RefSeq" id="WP_380887988.1">
    <property type="nucleotide sequence ID" value="NZ_JBHUDY010000001.1"/>
</dbReference>
<accession>A0ABW4I0L0</accession>
<name>A0ABW4I0L0_9SPHN</name>